<dbReference type="EMBL" id="CADCVO010000290">
    <property type="protein sequence ID" value="CAA9493253.1"/>
    <property type="molecule type" value="Genomic_DNA"/>
</dbReference>
<proteinExistence type="predicted"/>
<reference evidence="2" key="1">
    <citation type="submission" date="2020-02" db="EMBL/GenBank/DDBJ databases">
        <authorList>
            <person name="Meier V. D."/>
        </authorList>
    </citation>
    <scope>NUCLEOTIDE SEQUENCE</scope>
    <source>
        <strain evidence="2">AVDCRST_MAG13</strain>
    </source>
</reference>
<feature type="region of interest" description="Disordered" evidence="1">
    <location>
        <begin position="1"/>
        <end position="103"/>
    </location>
</feature>
<evidence type="ECO:0000256" key="1">
    <source>
        <dbReference type="SAM" id="MobiDB-lite"/>
    </source>
</evidence>
<evidence type="ECO:0000313" key="2">
    <source>
        <dbReference type="EMBL" id="CAA9493253.1"/>
    </source>
</evidence>
<organism evidence="2">
    <name type="scientific">uncultured Solirubrobacteraceae bacterium</name>
    <dbReference type="NCBI Taxonomy" id="1162706"/>
    <lineage>
        <taxon>Bacteria</taxon>
        <taxon>Bacillati</taxon>
        <taxon>Actinomycetota</taxon>
        <taxon>Thermoleophilia</taxon>
        <taxon>Solirubrobacterales</taxon>
        <taxon>Solirubrobacteraceae</taxon>
        <taxon>environmental samples</taxon>
    </lineage>
</organism>
<dbReference type="AlphaFoldDB" id="A0A6J4SAH0"/>
<feature type="compositionally biased region" description="Basic residues" evidence="1">
    <location>
        <begin position="26"/>
        <end position="73"/>
    </location>
</feature>
<name>A0A6J4SAH0_9ACTN</name>
<accession>A0A6J4SAH0</accession>
<protein>
    <submittedName>
        <fullName evidence="2">Uncharacterized protein</fullName>
    </submittedName>
</protein>
<sequence>AHALRVREGVRAARRRPPHRPSAAHQRPRRRLRGRRPLARPPPRGRARRPRVPPHPRRHAPRQRQSARAHQRRPPCGAPRLGAGHRPGSGHGGDAAASPARRL</sequence>
<feature type="non-terminal residue" evidence="2">
    <location>
        <position position="103"/>
    </location>
</feature>
<feature type="non-terminal residue" evidence="2">
    <location>
        <position position="1"/>
    </location>
</feature>
<gene>
    <name evidence="2" type="ORF">AVDCRST_MAG13-1853</name>
</gene>
<feature type="compositionally biased region" description="Basic and acidic residues" evidence="1">
    <location>
        <begin position="1"/>
        <end position="11"/>
    </location>
</feature>